<organism evidence="2 3">
    <name type="scientific">Sulfitobacter dubius</name>
    <dbReference type="NCBI Taxonomy" id="218673"/>
    <lineage>
        <taxon>Bacteria</taxon>
        <taxon>Pseudomonadati</taxon>
        <taxon>Pseudomonadota</taxon>
        <taxon>Alphaproteobacteria</taxon>
        <taxon>Rhodobacterales</taxon>
        <taxon>Roseobacteraceae</taxon>
        <taxon>Sulfitobacter</taxon>
    </lineage>
</organism>
<evidence type="ECO:0000313" key="3">
    <source>
        <dbReference type="Proteomes" id="UP000831019"/>
    </source>
</evidence>
<evidence type="ECO:0008006" key="4">
    <source>
        <dbReference type="Google" id="ProtNLM"/>
    </source>
</evidence>
<reference evidence="3" key="1">
    <citation type="journal article" date="2022" name="Microorganisms">
        <title>Beyond the ABCs#Discovery of Three New Plasmid Types in Rhodobacterales (RepQ, RepY, RepW).</title>
        <authorList>
            <person name="Freese H.M."/>
            <person name="Ringel V."/>
            <person name="Overmann J."/>
            <person name="Petersen J."/>
        </authorList>
    </citation>
    <scope>NUCLEOTIDE SEQUENCE [LARGE SCALE GENOMIC DNA]</scope>
    <source>
        <strain evidence="3">DSM 109990</strain>
    </source>
</reference>
<feature type="compositionally biased region" description="Basic and acidic residues" evidence="1">
    <location>
        <begin position="374"/>
        <end position="392"/>
    </location>
</feature>
<dbReference type="InterPro" id="IPR022062">
    <property type="entry name" value="DUF3618"/>
</dbReference>
<feature type="region of interest" description="Disordered" evidence="1">
    <location>
        <begin position="374"/>
        <end position="434"/>
    </location>
</feature>
<keyword evidence="3" id="KW-1185">Reference proteome</keyword>
<accession>A0ABY3ZKZ0</accession>
<sequence>MTNDSRNPEEIEREIEHERAGLASTLDDLQDRFSIEGIARQFSDQFREHGSDWGRSVSDAAKRNPVALALTGAGLAWMMFGSGNKRDSRSYEGLDRDRAHPVPVPVTNTQNRPAVRDAHRSTAPASAYASNYGADRGASDNVPAWARDVHHDDDDGRGLGDRARSAAGSVKGAAGSAVSGVSGAAGSAASGVSSAASSAAGGVKGAASSAAGRARSAGSSVASGARYARDRAAYGASSAVDSVRNTASGAVHSVRDSANAANERAHALRDRLSEGTEHMSAEARERIVMARAAAVDAWNASGRYARQGSERASDLFEEHPFVAGALALAVGAAIGAALPRSRTEDAYMGEHSDALFNEAERIYSEEREKLGKVAKAATDEAGKVLRETKDNADAAADEDTAADAAVKKAKQSGQRVADAAKSEADKQKLGDVNS</sequence>
<dbReference type="Pfam" id="PF12277">
    <property type="entry name" value="DUF3618"/>
    <property type="match status" value="1"/>
</dbReference>
<dbReference type="RefSeq" id="WP_243260873.1">
    <property type="nucleotide sequence ID" value="NZ_CP085144.1"/>
</dbReference>
<feature type="compositionally biased region" description="Basic and acidic residues" evidence="1">
    <location>
        <begin position="86"/>
        <end position="100"/>
    </location>
</feature>
<evidence type="ECO:0000256" key="1">
    <source>
        <dbReference type="SAM" id="MobiDB-lite"/>
    </source>
</evidence>
<evidence type="ECO:0000313" key="2">
    <source>
        <dbReference type="EMBL" id="UOA15243.1"/>
    </source>
</evidence>
<gene>
    <name evidence="2" type="ORF">DSM109990_02069</name>
</gene>
<feature type="compositionally biased region" description="Basic and acidic residues" evidence="1">
    <location>
        <begin position="418"/>
        <end position="434"/>
    </location>
</feature>
<name>A0ABY3ZKZ0_9RHOB</name>
<dbReference type="Proteomes" id="UP000831019">
    <property type="component" value="Chromosome"/>
</dbReference>
<protein>
    <recommendedName>
        <fullName evidence="4">DUF3618 domain-containing protein</fullName>
    </recommendedName>
</protein>
<dbReference type="EMBL" id="CP085144">
    <property type="protein sequence ID" value="UOA15243.1"/>
    <property type="molecule type" value="Genomic_DNA"/>
</dbReference>
<feature type="region of interest" description="Disordered" evidence="1">
    <location>
        <begin position="86"/>
        <end position="135"/>
    </location>
</feature>
<proteinExistence type="predicted"/>